<protein>
    <submittedName>
        <fullName evidence="2">Uncharacterized protein</fullName>
    </submittedName>
</protein>
<evidence type="ECO:0000313" key="2">
    <source>
        <dbReference type="EMBL" id="KAF6232216.1"/>
    </source>
</evidence>
<dbReference type="EMBL" id="JACCJC010000050">
    <property type="protein sequence ID" value="KAF6232216.1"/>
    <property type="molecule type" value="Genomic_DNA"/>
</dbReference>
<accession>A0A8H6FPH4</accession>
<dbReference type="RefSeq" id="XP_037161645.1">
    <property type="nucleotide sequence ID" value="XM_037311489.1"/>
</dbReference>
<name>A0A8H6FPH4_9LECA</name>
<comment type="caution">
    <text evidence="2">The sequence shown here is derived from an EMBL/GenBank/DDBJ whole genome shotgun (WGS) entry which is preliminary data.</text>
</comment>
<keyword evidence="3" id="KW-1185">Reference proteome</keyword>
<dbReference type="GeneID" id="59291250"/>
<organism evidence="2 3">
    <name type="scientific">Letharia columbiana</name>
    <dbReference type="NCBI Taxonomy" id="112416"/>
    <lineage>
        <taxon>Eukaryota</taxon>
        <taxon>Fungi</taxon>
        <taxon>Dikarya</taxon>
        <taxon>Ascomycota</taxon>
        <taxon>Pezizomycotina</taxon>
        <taxon>Lecanoromycetes</taxon>
        <taxon>OSLEUM clade</taxon>
        <taxon>Lecanoromycetidae</taxon>
        <taxon>Lecanorales</taxon>
        <taxon>Lecanorineae</taxon>
        <taxon>Parmeliaceae</taxon>
        <taxon>Letharia</taxon>
    </lineage>
</organism>
<proteinExistence type="predicted"/>
<evidence type="ECO:0000313" key="3">
    <source>
        <dbReference type="Proteomes" id="UP000578531"/>
    </source>
</evidence>
<gene>
    <name evidence="2" type="ORF">HO173_009599</name>
</gene>
<reference evidence="2 3" key="1">
    <citation type="journal article" date="2020" name="Genomics">
        <title>Complete, high-quality genomes from long-read metagenomic sequencing of two wolf lichen thalli reveals enigmatic genome architecture.</title>
        <authorList>
            <person name="McKenzie S.K."/>
            <person name="Walston R.F."/>
            <person name="Allen J.L."/>
        </authorList>
    </citation>
    <scope>NUCLEOTIDE SEQUENCE [LARGE SCALE GENOMIC DNA]</scope>
    <source>
        <strain evidence="2">WasteWater2</strain>
    </source>
</reference>
<feature type="region of interest" description="Disordered" evidence="1">
    <location>
        <begin position="19"/>
        <end position="39"/>
    </location>
</feature>
<feature type="compositionally biased region" description="Polar residues" evidence="1">
    <location>
        <begin position="24"/>
        <end position="39"/>
    </location>
</feature>
<dbReference type="OrthoDB" id="5388324at2759"/>
<sequence>MHVIELIEEYLRRLAPPASRPHQLRQSSAWSLSSPHTATGYQTHTVKQLRMPNGTESSRQTTHALPHLTRPKTYQLNAWLNKAETHEQAVVGEKTSRKFAKTMNFLEEMERRVDGHTK</sequence>
<dbReference type="AlphaFoldDB" id="A0A8H6FPH4"/>
<dbReference type="Proteomes" id="UP000578531">
    <property type="component" value="Unassembled WGS sequence"/>
</dbReference>
<evidence type="ECO:0000256" key="1">
    <source>
        <dbReference type="SAM" id="MobiDB-lite"/>
    </source>
</evidence>